<dbReference type="Proteomes" id="UP000176952">
    <property type="component" value="Unassembled WGS sequence"/>
</dbReference>
<sequence length="436" mass="49723">MAKFDAKRYFLAVLKAHDVEPYFSLLADISGRNDALTRLAELNERLWQEGLVRLGSGAGTVTGRRARPKLTAVHIFTGLQKQMRFLNGGLFAFFDSPRLDTVDSWEKVFTVAEGALPKNVRRGWFVKENVARAFLEKYPPRQIMKFLRYDSVGAMLVKENIFEIMAALRFGETKEWMHEFFAQYGTLTPQDFEQRDIQALVFDPKKWGALDTALAHDKFHKLSHLKEFGVIFIVPDLRTPDPLVLLSKSVGLLVHYFHEIYFYSEFFQHAARASTQDFADTVIALLKGEIQASTLPPEKLRIIHQYHLKNPRPDPLAFAPHVHPEALHWQQAVEYLCRWARSGAQSGVRAGDGTAAVGVDFSWWRRSDAVMMRVGRTLLSMNFADVAMDAKGIKTYHAHESLWNEIFVAHFGARVLQQAMIKGLRDGFIDLNELGK</sequence>
<protein>
    <submittedName>
        <fullName evidence="1">Uncharacterized protein</fullName>
    </submittedName>
</protein>
<reference evidence="1 2" key="1">
    <citation type="journal article" date="2016" name="Nat. Commun.">
        <title>Thousands of microbial genomes shed light on interconnected biogeochemical processes in an aquifer system.</title>
        <authorList>
            <person name="Anantharaman K."/>
            <person name="Brown C.T."/>
            <person name="Hug L.A."/>
            <person name="Sharon I."/>
            <person name="Castelle C.J."/>
            <person name="Probst A.J."/>
            <person name="Thomas B.C."/>
            <person name="Singh A."/>
            <person name="Wilkins M.J."/>
            <person name="Karaoz U."/>
            <person name="Brodie E.L."/>
            <person name="Williams K.H."/>
            <person name="Hubbard S.S."/>
            <person name="Banfield J.F."/>
        </authorList>
    </citation>
    <scope>NUCLEOTIDE SEQUENCE [LARGE SCALE GENOMIC DNA]</scope>
</reference>
<dbReference type="STRING" id="1798542.A3F54_05020"/>
<evidence type="ECO:0000313" key="1">
    <source>
        <dbReference type="EMBL" id="OGY83715.1"/>
    </source>
</evidence>
<evidence type="ECO:0000313" key="2">
    <source>
        <dbReference type="Proteomes" id="UP000176952"/>
    </source>
</evidence>
<name>A0A1G2B3Z3_9BACT</name>
<proteinExistence type="predicted"/>
<gene>
    <name evidence="1" type="ORF">A3F54_05020</name>
</gene>
<dbReference type="AlphaFoldDB" id="A0A1G2B3Z3"/>
<accession>A0A1G2B3Z3</accession>
<organism evidence="1 2">
    <name type="scientific">Candidatus Kerfeldbacteria bacterium RIFCSPHIGHO2_12_FULL_48_17</name>
    <dbReference type="NCBI Taxonomy" id="1798542"/>
    <lineage>
        <taxon>Bacteria</taxon>
        <taxon>Candidatus Kerfeldiibacteriota</taxon>
    </lineage>
</organism>
<comment type="caution">
    <text evidence="1">The sequence shown here is derived from an EMBL/GenBank/DDBJ whole genome shotgun (WGS) entry which is preliminary data.</text>
</comment>
<dbReference type="EMBL" id="MHKD01000019">
    <property type="protein sequence ID" value="OGY83715.1"/>
    <property type="molecule type" value="Genomic_DNA"/>
</dbReference>